<evidence type="ECO:0000256" key="10">
    <source>
        <dbReference type="SAM" id="SignalP"/>
    </source>
</evidence>
<keyword evidence="10" id="KW-0732">Signal</keyword>
<sequence length="956" mass="100838">MRVRTVLFTGVAGATLFHGAASAQSAPVAQPVIAAPAEAAAPPSAAIASEIVVTGSRTIRNGAAAPTPVTTLTSQALTQTAPSNIPDALNRLPQFLGSSSQYRSATFNATAGLQGNYLNLRGLGPQRVLVLLDGTRVPPTSTSNAVDSNILPQMLIERVDVVTGGASAAYGSDAVSGVVNYILNKRFNGVQATAQRGVSTYGDAGSYRLGIAAGQGFAGDRGHIEASVEHYENAGLPRQDMRAGYAPLALLVGTGAVNNPYTQVTGARFNDVTFGGLIRSGPLAGNQFNPNGTIAPFVAGTPTGTSQVTIGGQGAVVPPTALVPKLNTTQAFGRLSFDFSDAVNAFVQGGYGRSKTSYISAFATRRAGTSNGITIFADNPYLAPSVRTALGTAPSFTMSRLFSDAAGNEQTSLTQSYNIQAGVEGKLGSNFRWDASYTHGRAQLDLSQVEQNNRNFYAAVDAVRSPAGQIVCRVTLVNPALAQGCVPINVMGLGNLDPAALAYIRQESKSRIVNQLDVVAANLRGDLFDLPAGPVAFAVGGEGRWQKLRQTSNADPSIAVDYTGIRGVPAGVLPFATTNVGSARGSQDVKEGYAELTVPIFKDAPFARRLDLNGAVRYTDYKTSGSVKTWKVGGVYEPLQGIRLRVTASRDIAAPSLFDLFAGQQAQVATNSDRHTGVTSTSTILSSGNANLKPERANTLVGGLVLQPVFAPRLTFSIDAYRISIKDAIGSQDAQTELNDCELSNGTAPVCSLIIRPLPYSNTSAANFPSTIIVAPQNLAQLRVKGIDFEANYSIPLEQAVGMAGSLDLRAFVSYLDSYQTKANATANFIERAGRVSAVATTSGLPQWRGLVQQAYRNGSLTIQLTERFTGSYRRTTTEAFDPAFVKAPNKIYTDLYVSQGFDNNRLSLFVQVDNLFNVKAPLLPATVNPGFTYPTDKQNYDIVGRVFTVGAKARF</sequence>
<evidence type="ECO:0000259" key="11">
    <source>
        <dbReference type="Pfam" id="PF00593"/>
    </source>
</evidence>
<evidence type="ECO:0000313" key="13">
    <source>
        <dbReference type="EMBL" id="MDO6414705.1"/>
    </source>
</evidence>
<keyword evidence="5 9" id="KW-0798">TonB box</keyword>
<dbReference type="RefSeq" id="WP_303542137.1">
    <property type="nucleotide sequence ID" value="NZ_JAUOTP010000004.1"/>
</dbReference>
<keyword evidence="13" id="KW-0675">Receptor</keyword>
<dbReference type="InterPro" id="IPR000531">
    <property type="entry name" value="Beta-barrel_TonB"/>
</dbReference>
<evidence type="ECO:0000256" key="3">
    <source>
        <dbReference type="ARBA" id="ARBA00022452"/>
    </source>
</evidence>
<evidence type="ECO:0000256" key="4">
    <source>
        <dbReference type="ARBA" id="ARBA00022692"/>
    </source>
</evidence>
<dbReference type="Gene3D" id="2.40.170.20">
    <property type="entry name" value="TonB-dependent receptor, beta-barrel domain"/>
    <property type="match status" value="1"/>
</dbReference>
<keyword evidence="7 8" id="KW-0998">Cell outer membrane</keyword>
<dbReference type="InterPro" id="IPR012910">
    <property type="entry name" value="Plug_dom"/>
</dbReference>
<feature type="domain" description="TonB-dependent receptor plug" evidence="12">
    <location>
        <begin position="65"/>
        <end position="178"/>
    </location>
</feature>
<evidence type="ECO:0000256" key="9">
    <source>
        <dbReference type="RuleBase" id="RU003357"/>
    </source>
</evidence>
<dbReference type="Pfam" id="PF07715">
    <property type="entry name" value="Plug"/>
    <property type="match status" value="1"/>
</dbReference>
<gene>
    <name evidence="13" type="ORF">Q4F19_09970</name>
</gene>
<feature type="chain" id="PRO_5045841985" evidence="10">
    <location>
        <begin position="24"/>
        <end position="956"/>
    </location>
</feature>
<keyword evidence="2 8" id="KW-0813">Transport</keyword>
<evidence type="ECO:0000256" key="5">
    <source>
        <dbReference type="ARBA" id="ARBA00023077"/>
    </source>
</evidence>
<dbReference type="Proteomes" id="UP001169764">
    <property type="component" value="Unassembled WGS sequence"/>
</dbReference>
<dbReference type="SUPFAM" id="SSF56935">
    <property type="entry name" value="Porins"/>
    <property type="match status" value="1"/>
</dbReference>
<name>A0ABT8YAM5_9SPHN</name>
<dbReference type="PROSITE" id="PS52016">
    <property type="entry name" value="TONB_DEPENDENT_REC_3"/>
    <property type="match status" value="1"/>
</dbReference>
<feature type="domain" description="TonB-dependent receptor-like beta-barrel" evidence="11">
    <location>
        <begin position="381"/>
        <end position="916"/>
    </location>
</feature>
<keyword evidence="4 8" id="KW-0812">Transmembrane</keyword>
<evidence type="ECO:0000256" key="8">
    <source>
        <dbReference type="PROSITE-ProRule" id="PRU01360"/>
    </source>
</evidence>
<evidence type="ECO:0000256" key="1">
    <source>
        <dbReference type="ARBA" id="ARBA00004571"/>
    </source>
</evidence>
<evidence type="ECO:0000256" key="7">
    <source>
        <dbReference type="ARBA" id="ARBA00023237"/>
    </source>
</evidence>
<feature type="signal peptide" evidence="10">
    <location>
        <begin position="1"/>
        <end position="23"/>
    </location>
</feature>
<keyword evidence="14" id="KW-1185">Reference proteome</keyword>
<keyword evidence="3 8" id="KW-1134">Transmembrane beta strand</keyword>
<dbReference type="Pfam" id="PF00593">
    <property type="entry name" value="TonB_dep_Rec_b-barrel"/>
    <property type="match status" value="1"/>
</dbReference>
<dbReference type="InterPro" id="IPR039426">
    <property type="entry name" value="TonB-dep_rcpt-like"/>
</dbReference>
<evidence type="ECO:0000259" key="12">
    <source>
        <dbReference type="Pfam" id="PF07715"/>
    </source>
</evidence>
<accession>A0ABT8YAM5</accession>
<dbReference type="InterPro" id="IPR037066">
    <property type="entry name" value="Plug_dom_sf"/>
</dbReference>
<proteinExistence type="inferred from homology"/>
<organism evidence="13 14">
    <name type="scientific">Sphingomonas natans</name>
    <dbReference type="NCBI Taxonomy" id="3063330"/>
    <lineage>
        <taxon>Bacteria</taxon>
        <taxon>Pseudomonadati</taxon>
        <taxon>Pseudomonadota</taxon>
        <taxon>Alphaproteobacteria</taxon>
        <taxon>Sphingomonadales</taxon>
        <taxon>Sphingomonadaceae</taxon>
        <taxon>Sphingomonas</taxon>
    </lineage>
</organism>
<dbReference type="PANTHER" id="PTHR47234:SF3">
    <property type="entry name" value="SECRETIN_TONB SHORT N-TERMINAL DOMAIN-CONTAINING PROTEIN"/>
    <property type="match status" value="1"/>
</dbReference>
<protein>
    <submittedName>
        <fullName evidence="13">TonB-dependent receptor</fullName>
    </submittedName>
</protein>
<keyword evidence="6 8" id="KW-0472">Membrane</keyword>
<dbReference type="Gene3D" id="2.170.130.10">
    <property type="entry name" value="TonB-dependent receptor, plug domain"/>
    <property type="match status" value="1"/>
</dbReference>
<evidence type="ECO:0000256" key="2">
    <source>
        <dbReference type="ARBA" id="ARBA00022448"/>
    </source>
</evidence>
<comment type="similarity">
    <text evidence="8 9">Belongs to the TonB-dependent receptor family.</text>
</comment>
<reference evidence="13" key="1">
    <citation type="submission" date="2023-07" db="EMBL/GenBank/DDBJ databases">
        <authorList>
            <person name="Kim M."/>
        </authorList>
    </citation>
    <scope>NUCLEOTIDE SEQUENCE</scope>
    <source>
        <strain evidence="13">BIUV-7</strain>
    </source>
</reference>
<evidence type="ECO:0000256" key="6">
    <source>
        <dbReference type="ARBA" id="ARBA00023136"/>
    </source>
</evidence>
<comment type="caution">
    <text evidence="13">The sequence shown here is derived from an EMBL/GenBank/DDBJ whole genome shotgun (WGS) entry which is preliminary data.</text>
</comment>
<evidence type="ECO:0000313" key="14">
    <source>
        <dbReference type="Proteomes" id="UP001169764"/>
    </source>
</evidence>
<dbReference type="EMBL" id="JAUOTP010000004">
    <property type="protein sequence ID" value="MDO6414705.1"/>
    <property type="molecule type" value="Genomic_DNA"/>
</dbReference>
<dbReference type="InterPro" id="IPR036942">
    <property type="entry name" value="Beta-barrel_TonB_sf"/>
</dbReference>
<dbReference type="PANTHER" id="PTHR47234">
    <property type="match status" value="1"/>
</dbReference>
<comment type="subcellular location">
    <subcellularLocation>
        <location evidence="1 8">Cell outer membrane</location>
        <topology evidence="1 8">Multi-pass membrane protein</topology>
    </subcellularLocation>
</comment>